<reference evidence="2 3" key="1">
    <citation type="submission" date="2015-06" db="EMBL/GenBank/DDBJ databases">
        <title>Survival trade-offs in plant roots during colonization by closely related pathogenic and mutualistic fungi.</title>
        <authorList>
            <person name="Hacquard S."/>
            <person name="Kracher B."/>
            <person name="Hiruma K."/>
            <person name="Weinman A."/>
            <person name="Muench P."/>
            <person name="Garrido Oter R."/>
            <person name="Ver Loren van Themaat E."/>
            <person name="Dallerey J.-F."/>
            <person name="Damm U."/>
            <person name="Henrissat B."/>
            <person name="Lespinet O."/>
            <person name="Thon M."/>
            <person name="Kemen E."/>
            <person name="McHardy A.C."/>
            <person name="Schulze-Lefert P."/>
            <person name="O'Connell R.J."/>
        </authorList>
    </citation>
    <scope>NUCLEOTIDE SEQUENCE [LARGE SCALE GENOMIC DNA]</scope>
    <source>
        <strain evidence="2 3">MAFF 238704</strain>
    </source>
</reference>
<gene>
    <name evidence="2" type="ORF">CI238_00578</name>
</gene>
<proteinExistence type="predicted"/>
<dbReference type="Proteomes" id="UP000076584">
    <property type="component" value="Unassembled WGS sequence"/>
</dbReference>
<comment type="caution">
    <text evidence="2">The sequence shown here is derived from an EMBL/GenBank/DDBJ whole genome shotgun (WGS) entry which is preliminary data.</text>
</comment>
<evidence type="ECO:0000313" key="2">
    <source>
        <dbReference type="EMBL" id="KZL64263.1"/>
    </source>
</evidence>
<organism evidence="2 3">
    <name type="scientific">Colletotrichum incanum</name>
    <name type="common">Soybean anthracnose fungus</name>
    <dbReference type="NCBI Taxonomy" id="1573173"/>
    <lineage>
        <taxon>Eukaryota</taxon>
        <taxon>Fungi</taxon>
        <taxon>Dikarya</taxon>
        <taxon>Ascomycota</taxon>
        <taxon>Pezizomycotina</taxon>
        <taxon>Sordariomycetes</taxon>
        <taxon>Hypocreomycetidae</taxon>
        <taxon>Glomerellales</taxon>
        <taxon>Glomerellaceae</taxon>
        <taxon>Colletotrichum</taxon>
        <taxon>Colletotrichum spaethianum species complex</taxon>
    </lineage>
</organism>
<dbReference type="AlphaFoldDB" id="A0A161VZG3"/>
<name>A0A161VZG3_COLIC</name>
<evidence type="ECO:0000313" key="3">
    <source>
        <dbReference type="Proteomes" id="UP000076584"/>
    </source>
</evidence>
<protein>
    <submittedName>
        <fullName evidence="2">Uncharacterized protein</fullName>
    </submittedName>
</protein>
<feature type="compositionally biased region" description="Acidic residues" evidence="1">
    <location>
        <begin position="39"/>
        <end position="53"/>
    </location>
</feature>
<feature type="region of interest" description="Disordered" evidence="1">
    <location>
        <begin position="327"/>
        <end position="357"/>
    </location>
</feature>
<dbReference type="EMBL" id="LFIW01002706">
    <property type="protein sequence ID" value="KZL64263.1"/>
    <property type="molecule type" value="Genomic_DNA"/>
</dbReference>
<feature type="compositionally biased region" description="Pro residues" evidence="1">
    <location>
        <begin position="113"/>
        <end position="146"/>
    </location>
</feature>
<sequence length="688" mass="76482">MYQTAPLPLHLQLAPSSRPGVEGNRNAAPRHSLFRDSDNESDWSDSESEEPSTIDDRPQTGIGANAVSRRQRQLPRLYPVVNETYAAQGDWDQSQYARRPGGQAVPYHHHFKPFPPTGNPYIKPQPPLGPHPQFQHPPPHGAPLPPGQNNMEHENPFAPRPVPWNGHQAGLHSNNAAPLGYEPQPVWPSTAEYSPPDSGPFYAAPPPTHPYTDPRTQYHGGDMPAQYPPDPLPVSEHAPPPPPCRRRRPPTTGVPSQEHDLEHIQRRLRAVEIENRQEKSLRQARREQDQAERQKLEMDTKVDQLRKDIERSLKAEIRDAVNDIRREIQLSQSESQSEPGRVPSRMDSSRRGYTATARSVHGDRGVWAEREEEGQDVLMQEIAQFIEGKRKLQSQAFGSGMAFGNGAQAGPGSARGSRIDPELRSEIETIIHDMLGESDIVQRHPRRPSSRPVSGRAASDGYGPRTAPLVDPRGWHHETYNAGVKPAPANPFVSRRSPVRVAFDQNDYAGPRAAANRPTDERDWLGVPRKSRRSRLRREDAGEPTAPQMQSASLPQQPSPPQTSSPRHQPGTNAQAPIFWGEGGSGEAGFSGSAMAYQESINLNGMQQGGLGNPARPLSRRDEYRHAATYEDEYVGGILTDDESDDSDVFRKRDASYPVFPAGHPDLRHQVQLPRAPEPGPYLRRVGI</sequence>
<feature type="compositionally biased region" description="Pro residues" evidence="1">
    <location>
        <begin position="226"/>
        <end position="243"/>
    </location>
</feature>
<feature type="region of interest" description="Disordered" evidence="1">
    <location>
        <begin position="1"/>
        <end position="300"/>
    </location>
</feature>
<accession>A0A161VZG3</accession>
<keyword evidence="3" id="KW-1185">Reference proteome</keyword>
<feature type="region of interest" description="Disordered" evidence="1">
    <location>
        <begin position="503"/>
        <end position="577"/>
    </location>
</feature>
<feature type="compositionally biased region" description="Basic and acidic residues" evidence="1">
    <location>
        <begin position="257"/>
        <end position="300"/>
    </location>
</feature>
<feature type="compositionally biased region" description="Low complexity" evidence="1">
    <location>
        <begin position="547"/>
        <end position="556"/>
    </location>
</feature>
<feature type="region of interest" description="Disordered" evidence="1">
    <location>
        <begin position="440"/>
        <end position="474"/>
    </location>
</feature>
<evidence type="ECO:0000256" key="1">
    <source>
        <dbReference type="SAM" id="MobiDB-lite"/>
    </source>
</evidence>